<dbReference type="GO" id="GO:0005739">
    <property type="term" value="C:mitochondrion"/>
    <property type="evidence" value="ECO:0007669"/>
    <property type="project" value="TreeGrafter"/>
</dbReference>
<reference evidence="2" key="1">
    <citation type="journal article" date="2023" name="Proc. Natl. Acad. Sci. U.S.A.">
        <title>Genomic and structural basis for evolution of tropane alkaloid biosynthesis.</title>
        <authorList>
            <person name="Wanga Y.-J."/>
            <person name="Taina T."/>
            <person name="Yua J.-Y."/>
            <person name="Lia J."/>
            <person name="Xua B."/>
            <person name="Chenc J."/>
            <person name="D'Auriad J.C."/>
            <person name="Huanga J.-P."/>
            <person name="Huanga S.-X."/>
        </authorList>
    </citation>
    <scope>NUCLEOTIDE SEQUENCE [LARGE SCALE GENOMIC DNA]</scope>
    <source>
        <strain evidence="2">cv. KIB-2019</strain>
    </source>
</reference>
<dbReference type="GO" id="GO:0005829">
    <property type="term" value="C:cytosol"/>
    <property type="evidence" value="ECO:0007669"/>
    <property type="project" value="TreeGrafter"/>
</dbReference>
<dbReference type="Proteomes" id="UP001152561">
    <property type="component" value="Unassembled WGS sequence"/>
</dbReference>
<dbReference type="PANTHER" id="PTHR43690:SF29">
    <property type="entry name" value="INSULIN-DEGRADING ENZYME-LIKE 1, PEROXISOMAL"/>
    <property type="match status" value="1"/>
</dbReference>
<dbReference type="GO" id="GO:0046872">
    <property type="term" value="F:metal ion binding"/>
    <property type="evidence" value="ECO:0007669"/>
    <property type="project" value="InterPro"/>
</dbReference>
<protein>
    <submittedName>
        <fullName evidence="1">Uncharacterized protein</fullName>
    </submittedName>
</protein>
<evidence type="ECO:0000313" key="2">
    <source>
        <dbReference type="Proteomes" id="UP001152561"/>
    </source>
</evidence>
<dbReference type="AlphaFoldDB" id="A0A9Q1RN38"/>
<comment type="caution">
    <text evidence="1">The sequence shown here is derived from an EMBL/GenBank/DDBJ whole genome shotgun (WGS) entry which is preliminary data.</text>
</comment>
<gene>
    <name evidence="1" type="ORF">K7X08_001529</name>
</gene>
<dbReference type="GO" id="GO:0051603">
    <property type="term" value="P:proteolysis involved in protein catabolic process"/>
    <property type="evidence" value="ECO:0007669"/>
    <property type="project" value="TreeGrafter"/>
</dbReference>
<organism evidence="1 2">
    <name type="scientific">Anisodus acutangulus</name>
    <dbReference type="NCBI Taxonomy" id="402998"/>
    <lineage>
        <taxon>Eukaryota</taxon>
        <taxon>Viridiplantae</taxon>
        <taxon>Streptophyta</taxon>
        <taxon>Embryophyta</taxon>
        <taxon>Tracheophyta</taxon>
        <taxon>Spermatophyta</taxon>
        <taxon>Magnoliopsida</taxon>
        <taxon>eudicotyledons</taxon>
        <taxon>Gunneridae</taxon>
        <taxon>Pentapetalae</taxon>
        <taxon>asterids</taxon>
        <taxon>lamiids</taxon>
        <taxon>Solanales</taxon>
        <taxon>Solanaceae</taxon>
        <taxon>Solanoideae</taxon>
        <taxon>Hyoscyameae</taxon>
        <taxon>Anisodus</taxon>
    </lineage>
</organism>
<dbReference type="InterPro" id="IPR011249">
    <property type="entry name" value="Metalloenz_LuxS/M16"/>
</dbReference>
<dbReference type="PANTHER" id="PTHR43690">
    <property type="entry name" value="NARDILYSIN"/>
    <property type="match status" value="1"/>
</dbReference>
<proteinExistence type="predicted"/>
<name>A0A9Q1RN38_9SOLA</name>
<dbReference type="EMBL" id="JAJAGQ010000004">
    <property type="protein sequence ID" value="KAJ8565069.1"/>
    <property type="molecule type" value="Genomic_DNA"/>
</dbReference>
<dbReference type="GO" id="GO:0043171">
    <property type="term" value="P:peptide catabolic process"/>
    <property type="evidence" value="ECO:0007669"/>
    <property type="project" value="TreeGrafter"/>
</dbReference>
<dbReference type="OrthoDB" id="952271at2759"/>
<keyword evidence="2" id="KW-1185">Reference proteome</keyword>
<dbReference type="Gene3D" id="3.30.830.10">
    <property type="entry name" value="Metalloenzyme, LuxS/M16 peptidase-like"/>
    <property type="match status" value="1"/>
</dbReference>
<dbReference type="InterPro" id="IPR050626">
    <property type="entry name" value="Peptidase_M16"/>
</dbReference>
<evidence type="ECO:0000313" key="1">
    <source>
        <dbReference type="EMBL" id="KAJ8565069.1"/>
    </source>
</evidence>
<dbReference type="SUPFAM" id="SSF63411">
    <property type="entry name" value="LuxS/MPP-like metallohydrolase"/>
    <property type="match status" value="1"/>
</dbReference>
<accession>A0A9Q1RN38</accession>
<sequence>MLLLILSSRSLKTYQRKLFFSGGTLRFNRIEYEVAALKQITKTDLIDFFNEYVNVGAPKRKSLSLQVFGSSHSSQLKAEKVDPIEPNVVQIEDIFCFRRSCPLYQSFKGDFGHLKAHNAEHQ</sequence>
<dbReference type="GO" id="GO:0004222">
    <property type="term" value="F:metalloendopeptidase activity"/>
    <property type="evidence" value="ECO:0007669"/>
    <property type="project" value="TreeGrafter"/>
</dbReference>